<dbReference type="GO" id="GO:0016020">
    <property type="term" value="C:membrane"/>
    <property type="evidence" value="ECO:0007669"/>
    <property type="project" value="UniProtKB-SubCell"/>
</dbReference>
<evidence type="ECO:0000313" key="7">
    <source>
        <dbReference type="Proteomes" id="UP000887569"/>
    </source>
</evidence>
<dbReference type="PANTHER" id="PTHR46671:SF7">
    <property type="entry name" value="CORE-2_I-BRANCHING ENZYME"/>
    <property type="match status" value="1"/>
</dbReference>
<protein>
    <submittedName>
        <fullName evidence="8">Uncharacterized protein</fullName>
    </submittedName>
</protein>
<evidence type="ECO:0000256" key="3">
    <source>
        <dbReference type="ARBA" id="ARBA00022679"/>
    </source>
</evidence>
<feature type="transmembrane region" description="Helical" evidence="6">
    <location>
        <begin position="37"/>
        <end position="54"/>
    </location>
</feature>
<evidence type="ECO:0000256" key="2">
    <source>
        <dbReference type="ARBA" id="ARBA00022676"/>
    </source>
</evidence>
<name>A0A914ZWX7_PARUN</name>
<reference evidence="8" key="1">
    <citation type="submission" date="2022-11" db="UniProtKB">
        <authorList>
            <consortium name="WormBaseParasite"/>
        </authorList>
    </citation>
    <scope>IDENTIFICATION</scope>
</reference>
<dbReference type="PANTHER" id="PTHR46671">
    <property type="entry name" value="PROTEIN CBG11221"/>
    <property type="match status" value="1"/>
</dbReference>
<dbReference type="WBParaSite" id="PgE010_g002_t02">
    <property type="protein sequence ID" value="PgE010_g002_t02"/>
    <property type="gene ID" value="PgE010_g002"/>
</dbReference>
<keyword evidence="2" id="KW-0328">Glycosyltransferase</keyword>
<dbReference type="Proteomes" id="UP000887569">
    <property type="component" value="Unplaced"/>
</dbReference>
<comment type="subcellular location">
    <subcellularLocation>
        <location evidence="1">Membrane</location>
        <topology evidence="1">Single-pass type II membrane protein</topology>
    </subcellularLocation>
</comment>
<proteinExistence type="predicted"/>
<sequence length="385" mass="44305">MGSGSALSGYGVLITFDFISRPSATICAAVWQKRKRIVMISSPMIMLIFWMLAVKYRRGIFLLELPSWSVAIDRHAVEMPSLLLNGYLDGEKCRRTLTDINFAKTAAKNRITFADSANISVSCESIFHRGFYTDRPMSREEAELPIAYARVVFRNHDLPLKTNAELVRILSVFNGSNDVEMKVPRASMNISWKFGSLNIFRDKRRNDDRRLYLVKGGVQSIFSRAYVEYILNTLNVSIFLNNLDNIKFGGDEMFFATLNMQDELGVPGGFTRRCLSSRPFYASKFAIWQHMGGCSSSKFRHAVCTFGIEDLPKLMNVSKLIANKMLPEFDYSAFSCWMQTLFNLTYGNLTRRLSLETYSRLPHVRFNRERERWMRNPTAFNCTYH</sequence>
<evidence type="ECO:0000313" key="8">
    <source>
        <dbReference type="WBParaSite" id="PgE010_g002_t02"/>
    </source>
</evidence>
<keyword evidence="3" id="KW-0808">Transferase</keyword>
<evidence type="ECO:0000256" key="5">
    <source>
        <dbReference type="ARBA" id="ARBA00023180"/>
    </source>
</evidence>
<organism evidence="7 8">
    <name type="scientific">Parascaris univalens</name>
    <name type="common">Nematode worm</name>
    <dbReference type="NCBI Taxonomy" id="6257"/>
    <lineage>
        <taxon>Eukaryota</taxon>
        <taxon>Metazoa</taxon>
        <taxon>Ecdysozoa</taxon>
        <taxon>Nematoda</taxon>
        <taxon>Chromadorea</taxon>
        <taxon>Rhabditida</taxon>
        <taxon>Spirurina</taxon>
        <taxon>Ascaridomorpha</taxon>
        <taxon>Ascaridoidea</taxon>
        <taxon>Ascarididae</taxon>
        <taxon>Parascaris</taxon>
    </lineage>
</organism>
<evidence type="ECO:0000256" key="4">
    <source>
        <dbReference type="ARBA" id="ARBA00023136"/>
    </source>
</evidence>
<evidence type="ECO:0000256" key="6">
    <source>
        <dbReference type="SAM" id="Phobius"/>
    </source>
</evidence>
<accession>A0A914ZWX7</accession>
<keyword evidence="6" id="KW-0812">Transmembrane</keyword>
<dbReference type="InterPro" id="IPR003406">
    <property type="entry name" value="Glyco_trans_14"/>
</dbReference>
<evidence type="ECO:0000256" key="1">
    <source>
        <dbReference type="ARBA" id="ARBA00004606"/>
    </source>
</evidence>
<keyword evidence="6" id="KW-1133">Transmembrane helix</keyword>
<keyword evidence="5" id="KW-0325">Glycoprotein</keyword>
<dbReference type="AlphaFoldDB" id="A0A914ZWX7"/>
<dbReference type="Pfam" id="PF02485">
    <property type="entry name" value="Branch"/>
    <property type="match status" value="1"/>
</dbReference>
<keyword evidence="7" id="KW-1185">Reference proteome</keyword>
<dbReference type="GO" id="GO:0016757">
    <property type="term" value="F:glycosyltransferase activity"/>
    <property type="evidence" value="ECO:0007669"/>
    <property type="project" value="UniProtKB-KW"/>
</dbReference>
<keyword evidence="4 6" id="KW-0472">Membrane</keyword>